<sequence length="38" mass="4401">MGQEMINIRVKSTIVNPNTDMKVNLNIDAFKTYKNIFV</sequence>
<proteinExistence type="predicted"/>
<evidence type="ECO:0000313" key="1">
    <source>
        <dbReference type="EMBL" id="CDF58421.1"/>
    </source>
</evidence>
<dbReference type="EMBL" id="CAVN010000097">
    <property type="protein sequence ID" value="CDF58421.1"/>
    <property type="molecule type" value="Genomic_DNA"/>
</dbReference>
<organism evidence="1 2">
    <name type="scientific">Thermobrachium celere DSM 8682</name>
    <dbReference type="NCBI Taxonomy" id="941824"/>
    <lineage>
        <taxon>Bacteria</taxon>
        <taxon>Bacillati</taxon>
        <taxon>Bacillota</taxon>
        <taxon>Clostridia</taxon>
        <taxon>Eubacteriales</taxon>
        <taxon>Clostridiaceae</taxon>
        <taxon>Thermobrachium</taxon>
    </lineage>
</organism>
<protein>
    <submittedName>
        <fullName evidence="1">Uncharacterized protein</fullName>
    </submittedName>
</protein>
<gene>
    <name evidence="1" type="ORF">TCEL_00467</name>
</gene>
<keyword evidence="2" id="KW-1185">Reference proteome</keyword>
<name>R7RSR3_9CLOT</name>
<dbReference type="AlphaFoldDB" id="R7RSR3"/>
<dbReference type="HOGENOM" id="CLU_3334147_0_0_9"/>
<dbReference type="Proteomes" id="UP000014923">
    <property type="component" value="Unassembled WGS sequence"/>
</dbReference>
<comment type="caution">
    <text evidence="1">The sequence shown here is derived from an EMBL/GenBank/DDBJ whole genome shotgun (WGS) entry which is preliminary data.</text>
</comment>
<accession>R7RSR3</accession>
<reference evidence="1" key="1">
    <citation type="submission" date="2013-03" db="EMBL/GenBank/DDBJ databases">
        <title>Draft genome sequence of the hydrogen-ethanol-producing anaerobic alkalithermophilic Caloramator celere.</title>
        <authorList>
            <person name="Ciranna A."/>
            <person name="Larjo A."/>
            <person name="Kivisto A."/>
            <person name="Santala V."/>
            <person name="Roos C."/>
            <person name="Karp M."/>
        </authorList>
    </citation>
    <scope>NUCLEOTIDE SEQUENCE [LARGE SCALE GENOMIC DNA]</scope>
    <source>
        <strain evidence="1">DSM 8682</strain>
    </source>
</reference>
<evidence type="ECO:0000313" key="2">
    <source>
        <dbReference type="Proteomes" id="UP000014923"/>
    </source>
</evidence>